<evidence type="ECO:0000256" key="11">
    <source>
        <dbReference type="ARBA" id="ARBA00047944"/>
    </source>
</evidence>
<protein>
    <recommendedName>
        <fullName evidence="4 12">Ribosomal RNA small subunit methyltransferase E</fullName>
        <ecNumber evidence="3 12">2.1.1.193</ecNumber>
    </recommendedName>
</protein>
<dbReference type="SUPFAM" id="SSF75217">
    <property type="entry name" value="alpha/beta knot"/>
    <property type="match status" value="1"/>
</dbReference>
<dbReference type="SUPFAM" id="SSF88697">
    <property type="entry name" value="PUA domain-like"/>
    <property type="match status" value="1"/>
</dbReference>
<dbReference type="eggNOG" id="COG1385">
    <property type="taxonomic scope" value="Bacteria"/>
</dbReference>
<organism evidence="14 15">
    <name type="scientific">Oscillochloris trichoides DG-6</name>
    <dbReference type="NCBI Taxonomy" id="765420"/>
    <lineage>
        <taxon>Bacteria</taxon>
        <taxon>Bacillati</taxon>
        <taxon>Chloroflexota</taxon>
        <taxon>Chloroflexia</taxon>
        <taxon>Chloroflexales</taxon>
        <taxon>Chloroflexineae</taxon>
        <taxon>Oscillochloridaceae</taxon>
        <taxon>Oscillochloris</taxon>
    </lineage>
</organism>
<reference evidence="14 15" key="1">
    <citation type="journal article" date="2011" name="J. Bacteriol.">
        <title>Draft genome sequence of the anoxygenic filamentous phototrophic bacterium Oscillochloris trichoides subsp. DG-6.</title>
        <authorList>
            <person name="Kuznetsov B.B."/>
            <person name="Ivanovsky R.N."/>
            <person name="Keppen O.I."/>
            <person name="Sukhacheva M.V."/>
            <person name="Bumazhkin B.K."/>
            <person name="Patutina E.O."/>
            <person name="Beletsky A.V."/>
            <person name="Mardanov A.V."/>
            <person name="Baslerov R.V."/>
            <person name="Panteleeva A.N."/>
            <person name="Kolganova T.V."/>
            <person name="Ravin N.V."/>
            <person name="Skryabin K.G."/>
        </authorList>
    </citation>
    <scope>NUCLEOTIDE SEQUENCE [LARGE SCALE GENOMIC DNA]</scope>
    <source>
        <strain evidence="14 15">DG-6</strain>
    </source>
</reference>
<comment type="similarity">
    <text evidence="2 12">Belongs to the RNA methyltransferase RsmE family.</text>
</comment>
<evidence type="ECO:0000256" key="2">
    <source>
        <dbReference type="ARBA" id="ARBA00005528"/>
    </source>
</evidence>
<keyword evidence="9 12" id="KW-0949">S-adenosyl-L-methionine</keyword>
<dbReference type="OrthoDB" id="9815641at2"/>
<dbReference type="NCBIfam" id="TIGR00046">
    <property type="entry name" value="RsmE family RNA methyltransferase"/>
    <property type="match status" value="1"/>
</dbReference>
<keyword evidence="6 12" id="KW-0698">rRNA processing</keyword>
<dbReference type="Proteomes" id="UP000054010">
    <property type="component" value="Unassembled WGS sequence"/>
</dbReference>
<evidence type="ECO:0000256" key="6">
    <source>
        <dbReference type="ARBA" id="ARBA00022552"/>
    </source>
</evidence>
<evidence type="ECO:0000256" key="8">
    <source>
        <dbReference type="ARBA" id="ARBA00022679"/>
    </source>
</evidence>
<dbReference type="STRING" id="765420.OSCT_3189"/>
<sequence length="244" mass="26770">MKNTYRFFVAPELLTTEFVRLEDAELVHQLGRVLRLAAGTQIMLLDGQGNQYTLELTGVSRTCVTGRVLSTGPAPDPAYDLTLYVALIRPERFEWVLQKGTELGVRRFVPVHFSRCLPNERTDGRKTERWQRIIREAAEQAWRGRLPELAAPLSFAAACTAVAATQYTYILWEGSAPPLREHLAPSAATASYAILSGPEGGITPDEIALATQHGIMPVSLGPHILRAETAPIMAAAVLCYAFAP</sequence>
<dbReference type="InterPro" id="IPR006700">
    <property type="entry name" value="RsmE"/>
</dbReference>
<evidence type="ECO:0000256" key="9">
    <source>
        <dbReference type="ARBA" id="ARBA00022691"/>
    </source>
</evidence>
<name>E1IIN8_9CHLR</name>
<dbReference type="GO" id="GO:0005737">
    <property type="term" value="C:cytoplasm"/>
    <property type="evidence" value="ECO:0007669"/>
    <property type="project" value="UniProtKB-SubCell"/>
</dbReference>
<accession>E1IIN8</accession>
<evidence type="ECO:0000256" key="5">
    <source>
        <dbReference type="ARBA" id="ARBA00022490"/>
    </source>
</evidence>
<dbReference type="Gene3D" id="3.40.1280.10">
    <property type="match status" value="1"/>
</dbReference>
<evidence type="ECO:0000256" key="1">
    <source>
        <dbReference type="ARBA" id="ARBA00004496"/>
    </source>
</evidence>
<dbReference type="InterPro" id="IPR029026">
    <property type="entry name" value="tRNA_m1G_MTases_N"/>
</dbReference>
<evidence type="ECO:0000256" key="12">
    <source>
        <dbReference type="PIRNR" id="PIRNR015601"/>
    </source>
</evidence>
<evidence type="ECO:0000256" key="10">
    <source>
        <dbReference type="ARBA" id="ARBA00025699"/>
    </source>
</evidence>
<keyword evidence="7 12" id="KW-0489">Methyltransferase</keyword>
<evidence type="ECO:0000259" key="13">
    <source>
        <dbReference type="Pfam" id="PF04452"/>
    </source>
</evidence>
<evidence type="ECO:0000256" key="4">
    <source>
        <dbReference type="ARBA" id="ARBA00013673"/>
    </source>
</evidence>
<dbReference type="GO" id="GO:0070475">
    <property type="term" value="P:rRNA base methylation"/>
    <property type="evidence" value="ECO:0007669"/>
    <property type="project" value="TreeGrafter"/>
</dbReference>
<gene>
    <name evidence="14" type="ORF">OSCT_3189</name>
</gene>
<dbReference type="AlphaFoldDB" id="E1IIN8"/>
<dbReference type="GO" id="GO:0070042">
    <property type="term" value="F:rRNA (uridine-N3-)-methyltransferase activity"/>
    <property type="evidence" value="ECO:0007669"/>
    <property type="project" value="TreeGrafter"/>
</dbReference>
<keyword evidence="15" id="KW-1185">Reference proteome</keyword>
<dbReference type="Pfam" id="PF04452">
    <property type="entry name" value="Methyltrans_RNA"/>
    <property type="match status" value="1"/>
</dbReference>
<comment type="subcellular location">
    <subcellularLocation>
        <location evidence="1 12">Cytoplasm</location>
    </subcellularLocation>
</comment>
<evidence type="ECO:0000256" key="3">
    <source>
        <dbReference type="ARBA" id="ARBA00012328"/>
    </source>
</evidence>
<dbReference type="InterPro" id="IPR015947">
    <property type="entry name" value="PUA-like_sf"/>
</dbReference>
<dbReference type="PANTHER" id="PTHR30027:SF3">
    <property type="entry name" value="16S RRNA (URACIL(1498)-N(3))-METHYLTRANSFERASE"/>
    <property type="match status" value="1"/>
</dbReference>
<comment type="function">
    <text evidence="10 12">Specifically methylates the N3 position of the uracil ring of uridine 1498 (m3U1498) in 16S rRNA. Acts on the fully assembled 30S ribosomal subunit.</text>
</comment>
<dbReference type="EMBL" id="ADVR01000141">
    <property type="protein sequence ID" value="EFO78944.1"/>
    <property type="molecule type" value="Genomic_DNA"/>
</dbReference>
<comment type="catalytic activity">
    <reaction evidence="11 12">
        <text>uridine(1498) in 16S rRNA + S-adenosyl-L-methionine = N(3)-methyluridine(1498) in 16S rRNA + S-adenosyl-L-homocysteine + H(+)</text>
        <dbReference type="Rhea" id="RHEA:42920"/>
        <dbReference type="Rhea" id="RHEA-COMP:10283"/>
        <dbReference type="Rhea" id="RHEA-COMP:10284"/>
        <dbReference type="ChEBI" id="CHEBI:15378"/>
        <dbReference type="ChEBI" id="CHEBI:57856"/>
        <dbReference type="ChEBI" id="CHEBI:59789"/>
        <dbReference type="ChEBI" id="CHEBI:65315"/>
        <dbReference type="ChEBI" id="CHEBI:74502"/>
        <dbReference type="EC" id="2.1.1.193"/>
    </reaction>
</comment>
<dbReference type="InterPro" id="IPR029028">
    <property type="entry name" value="Alpha/beta_knot_MTases"/>
</dbReference>
<feature type="domain" description="Ribosomal RNA small subunit methyltransferase E methyltransferase" evidence="13">
    <location>
        <begin position="79"/>
        <end position="238"/>
    </location>
</feature>
<evidence type="ECO:0000313" key="14">
    <source>
        <dbReference type="EMBL" id="EFO78944.1"/>
    </source>
</evidence>
<evidence type="ECO:0000256" key="7">
    <source>
        <dbReference type="ARBA" id="ARBA00022603"/>
    </source>
</evidence>
<dbReference type="InterPro" id="IPR046886">
    <property type="entry name" value="RsmE_MTase_dom"/>
</dbReference>
<comment type="caution">
    <text evidence="14">The sequence shown here is derived from an EMBL/GenBank/DDBJ whole genome shotgun (WGS) entry which is preliminary data.</text>
</comment>
<dbReference type="CDD" id="cd18084">
    <property type="entry name" value="RsmE-like"/>
    <property type="match status" value="1"/>
</dbReference>
<keyword evidence="5 12" id="KW-0963">Cytoplasm</keyword>
<dbReference type="PIRSF" id="PIRSF015601">
    <property type="entry name" value="MTase_slr0722"/>
    <property type="match status" value="1"/>
</dbReference>
<keyword evidence="8 12" id="KW-0808">Transferase</keyword>
<dbReference type="HOGENOM" id="CLU_067442_5_0_0"/>
<proteinExistence type="inferred from homology"/>
<evidence type="ECO:0000313" key="15">
    <source>
        <dbReference type="Proteomes" id="UP000054010"/>
    </source>
</evidence>
<dbReference type="EC" id="2.1.1.193" evidence="3 12"/>
<dbReference type="PANTHER" id="PTHR30027">
    <property type="entry name" value="RIBOSOMAL RNA SMALL SUBUNIT METHYLTRANSFERASE E"/>
    <property type="match status" value="1"/>
</dbReference>